<comment type="caution">
    <text evidence="2">The sequence shown here is derived from an EMBL/GenBank/DDBJ whole genome shotgun (WGS) entry which is preliminary data.</text>
</comment>
<dbReference type="InterPro" id="IPR007709">
    <property type="entry name" value="N-FG_amidohydro"/>
</dbReference>
<protein>
    <submittedName>
        <fullName evidence="2">N-formylglutamate amidohydrolase</fullName>
    </submittedName>
</protein>
<dbReference type="EMBL" id="VIWP01000010">
    <property type="protein sequence ID" value="TWF47855.1"/>
    <property type="molecule type" value="Genomic_DNA"/>
</dbReference>
<accession>A0A561QBV9</accession>
<dbReference type="AlphaFoldDB" id="A0A561QBV9"/>
<evidence type="ECO:0000313" key="3">
    <source>
        <dbReference type="Proteomes" id="UP000320653"/>
    </source>
</evidence>
<keyword evidence="2" id="KW-0378">Hydrolase</keyword>
<dbReference type="Gene3D" id="3.40.630.40">
    <property type="entry name" value="Zn-dependent exopeptidases"/>
    <property type="match status" value="1"/>
</dbReference>
<dbReference type="Pfam" id="PF05013">
    <property type="entry name" value="FGase"/>
    <property type="match status" value="1"/>
</dbReference>
<evidence type="ECO:0000256" key="1">
    <source>
        <dbReference type="SAM" id="MobiDB-lite"/>
    </source>
</evidence>
<dbReference type="Proteomes" id="UP000320653">
    <property type="component" value="Unassembled WGS sequence"/>
</dbReference>
<gene>
    <name evidence="2" type="ORF">FHW37_110152</name>
</gene>
<organism evidence="2 3">
    <name type="scientific">Neorhizobium alkalisoli</name>
    <dbReference type="NCBI Taxonomy" id="528178"/>
    <lineage>
        <taxon>Bacteria</taxon>
        <taxon>Pseudomonadati</taxon>
        <taxon>Pseudomonadota</taxon>
        <taxon>Alphaproteobacteria</taxon>
        <taxon>Hyphomicrobiales</taxon>
        <taxon>Rhizobiaceae</taxon>
        <taxon>Rhizobium/Agrobacterium group</taxon>
        <taxon>Neorhizobium</taxon>
    </lineage>
</organism>
<dbReference type="GO" id="GO:0016787">
    <property type="term" value="F:hydrolase activity"/>
    <property type="evidence" value="ECO:0007669"/>
    <property type="project" value="UniProtKB-KW"/>
</dbReference>
<evidence type="ECO:0000313" key="2">
    <source>
        <dbReference type="EMBL" id="TWF47855.1"/>
    </source>
</evidence>
<reference evidence="2 3" key="1">
    <citation type="submission" date="2019-06" db="EMBL/GenBank/DDBJ databases">
        <title>Sorghum-associated microbial communities from plants grown in Nebraska, USA.</title>
        <authorList>
            <person name="Schachtman D."/>
        </authorList>
    </citation>
    <scope>NUCLEOTIDE SEQUENCE [LARGE SCALE GENOMIC DNA]</scope>
    <source>
        <strain evidence="2 3">1225</strain>
    </source>
</reference>
<proteinExistence type="predicted"/>
<feature type="region of interest" description="Disordered" evidence="1">
    <location>
        <begin position="174"/>
        <end position="195"/>
    </location>
</feature>
<dbReference type="OrthoDB" id="9785840at2"/>
<name>A0A561QBV9_9HYPH</name>
<dbReference type="SUPFAM" id="SSF53187">
    <property type="entry name" value="Zn-dependent exopeptidases"/>
    <property type="match status" value="1"/>
</dbReference>
<keyword evidence="3" id="KW-1185">Reference proteome</keyword>
<sequence length="296" mass="33509">MQSVRSADNVKTTSTTELAPERAFWPKTLITPPVAPTALWTIERGMSPVIATAIHEGHSTRLNLQPLFGLDDHDRLREEDPYTEFTIRDVPNRIVFHRSRFEVDINRNREGAIYLTPEQAWGLNVWAGALADDEIEASLRTHDAYYNMLLAFLKGIERQFGRFVALDIHSYNHRRDGPTARPTPPEQAPDINIGTSSMDRGRWATVVDALIAHFRSHTINGSPLDVRENVAFQGKGEQTRFIHEHFPKTGCAIAVEFKKFFMDEWTGEPDTDVLDQLRQIVATAVPILEKTLASQP</sequence>